<keyword evidence="3 7" id="KW-1133">Transmembrane helix</keyword>
<dbReference type="GO" id="GO:0009252">
    <property type="term" value="P:peptidoglycan biosynthetic process"/>
    <property type="evidence" value="ECO:0007669"/>
    <property type="project" value="UniProtKB-UniRule"/>
</dbReference>
<keyword evidence="5 7" id="KW-0456">Lyase</keyword>
<evidence type="ECO:0000256" key="1">
    <source>
        <dbReference type="ARBA" id="ARBA00022475"/>
    </source>
</evidence>
<accession>A0A1X9SMP3</accession>
<organism evidence="8 9">
    <name type="scientific">Campylobacter lanienae NCTC 13004</name>
    <dbReference type="NCBI Taxonomy" id="1031753"/>
    <lineage>
        <taxon>Bacteria</taxon>
        <taxon>Pseudomonadati</taxon>
        <taxon>Campylobacterota</taxon>
        <taxon>Epsilonproteobacteria</taxon>
        <taxon>Campylobacterales</taxon>
        <taxon>Campylobacteraceae</taxon>
        <taxon>Campylobacter</taxon>
    </lineage>
</organism>
<dbReference type="KEGG" id="clx:CLAN_0743"/>
<name>A0A1X9SMP3_9BACT</name>
<dbReference type="GO" id="GO:0005886">
    <property type="term" value="C:plasma membrane"/>
    <property type="evidence" value="ECO:0007669"/>
    <property type="project" value="UniProtKB-SubCell"/>
</dbReference>
<evidence type="ECO:0000256" key="4">
    <source>
        <dbReference type="ARBA" id="ARBA00023136"/>
    </source>
</evidence>
<evidence type="ECO:0000256" key="6">
    <source>
        <dbReference type="ARBA" id="ARBA00023316"/>
    </source>
</evidence>
<evidence type="ECO:0000256" key="5">
    <source>
        <dbReference type="ARBA" id="ARBA00023239"/>
    </source>
</evidence>
<dbReference type="EMBL" id="CP015578">
    <property type="protein sequence ID" value="ARQ97490.1"/>
    <property type="molecule type" value="Genomic_DNA"/>
</dbReference>
<keyword evidence="2 7" id="KW-0812">Transmembrane</keyword>
<keyword evidence="1 7" id="KW-1003">Cell membrane</keyword>
<keyword evidence="4 7" id="KW-0472">Membrane</keyword>
<reference evidence="9" key="1">
    <citation type="journal article" date="2017" name="Genome Biol. Evol.">
        <title>Comparative Genomic Analysis Identifies a Campylobacter Clade Deficient in Selenium Metabolism.</title>
        <authorList>
            <person name="Miller W.G."/>
            <person name="Yee E."/>
            <person name="Lopes B.S."/>
            <person name="Chapman M.H."/>
            <person name="Huynh S."/>
            <person name="Bono J.L."/>
            <person name="Parker C.T."/>
            <person name="Strachan N.J.C."/>
            <person name="Forbes K.J."/>
        </authorList>
    </citation>
    <scope>NUCLEOTIDE SEQUENCE [LARGE SCALE GENOMIC DNA]</scope>
    <source>
        <strain evidence="9">NCTC 13004</strain>
    </source>
</reference>
<dbReference type="Gene3D" id="3.30.160.60">
    <property type="entry name" value="Classic Zinc Finger"/>
    <property type="match status" value="1"/>
</dbReference>
<sequence>MAINSVKNITKKRFLNIIFEIVFIIFLTIFASLSQTMTTSKVVYLPQGSVGEIISYLAKLNFKVDGFDKYILVLMGYPQSGWIDIGTTTLSKFDFLYKLTTAKAAMRDITLIPGETTAYFFYDIAKKLGLDYNELMRNYLANSPIKEGFLVPETYKIPVGISEAHLVYYLINVSKKQHESLSQKIFGQWDERRWYEFIIVASVIQKEAANTSEMPIVSSVIYNRLKIGMKLQMDGTLNYDLYSHEKITPQRIAKDNTRYNTYKYAGLPPNAVCNVSFDAIKAAIFPKKTNYLYFVRDKSTGAHIFSSTYEAHIKAIDRSNKAK</sequence>
<dbReference type="GO" id="GO:0071555">
    <property type="term" value="P:cell wall organization"/>
    <property type="evidence" value="ECO:0007669"/>
    <property type="project" value="UniProtKB-KW"/>
</dbReference>
<reference evidence="9" key="2">
    <citation type="journal article" date="2017" name="Genome Biol. Evol.">
        <title>Comparative genomic analysis identifies a Campylobacter clade deficient in selenium metabolism.</title>
        <authorList>
            <person name="Miller W.G."/>
            <person name="Yee E."/>
            <person name="Lopes B.S."/>
            <person name="Chapman M.H."/>
            <person name="Huynh S."/>
            <person name="Bono J.L."/>
            <person name="Parker C.T."/>
            <person name="Strachan N.J.C."/>
            <person name="Forbes K.J."/>
        </authorList>
    </citation>
    <scope>NUCLEOTIDE SEQUENCE [LARGE SCALE GENOMIC DNA]</scope>
    <source>
        <strain evidence="9">NCTC 13004</strain>
    </source>
</reference>
<dbReference type="GO" id="GO:0008932">
    <property type="term" value="F:lytic endotransglycosylase activity"/>
    <property type="evidence" value="ECO:0007669"/>
    <property type="project" value="UniProtKB-UniRule"/>
</dbReference>
<dbReference type="InterPro" id="IPR003770">
    <property type="entry name" value="MLTG-like"/>
</dbReference>
<evidence type="ECO:0000256" key="2">
    <source>
        <dbReference type="ARBA" id="ARBA00022692"/>
    </source>
</evidence>
<comment type="similarity">
    <text evidence="7">Belongs to the transglycosylase MltG family.</text>
</comment>
<evidence type="ECO:0000256" key="3">
    <source>
        <dbReference type="ARBA" id="ARBA00022989"/>
    </source>
</evidence>
<comment type="function">
    <text evidence="7">Functions as a peptidoglycan terminase that cleaves nascent peptidoglycan strands endolytically to terminate their elongation.</text>
</comment>
<keyword evidence="6 7" id="KW-0961">Cell wall biogenesis/degradation</keyword>
<comment type="catalytic activity">
    <reaction evidence="7">
        <text>a peptidoglycan chain = a peptidoglycan chain with N-acetyl-1,6-anhydromuramyl-[peptide] at the reducing end + a peptidoglycan chain with N-acetylglucosamine at the non-reducing end.</text>
        <dbReference type="EC" id="4.2.2.29"/>
    </reaction>
</comment>
<dbReference type="PANTHER" id="PTHR30518">
    <property type="entry name" value="ENDOLYTIC MUREIN TRANSGLYCOSYLASE"/>
    <property type="match status" value="1"/>
</dbReference>
<gene>
    <name evidence="7" type="primary">mltG</name>
    <name evidence="8" type="ORF">CLAN_0743</name>
</gene>
<dbReference type="AlphaFoldDB" id="A0A1X9SMP3"/>
<evidence type="ECO:0000313" key="9">
    <source>
        <dbReference type="Proteomes" id="UP000202031"/>
    </source>
</evidence>
<proteinExistence type="inferred from homology"/>
<protein>
    <recommendedName>
        <fullName evidence="7">Endolytic murein transglycosylase</fullName>
        <ecNumber evidence="7">4.2.2.29</ecNumber>
    </recommendedName>
    <alternativeName>
        <fullName evidence="7">Peptidoglycan lytic transglycosylase</fullName>
    </alternativeName>
    <alternativeName>
        <fullName evidence="7">Peptidoglycan polymerization terminase</fullName>
    </alternativeName>
</protein>
<dbReference type="HAMAP" id="MF_02065">
    <property type="entry name" value="MltG"/>
    <property type="match status" value="1"/>
</dbReference>
<dbReference type="EC" id="4.2.2.29" evidence="7"/>
<evidence type="ECO:0000313" key="8">
    <source>
        <dbReference type="EMBL" id="ARQ97490.1"/>
    </source>
</evidence>
<evidence type="ECO:0000256" key="7">
    <source>
        <dbReference type="HAMAP-Rule" id="MF_02065"/>
    </source>
</evidence>
<dbReference type="NCBIfam" id="TIGR00247">
    <property type="entry name" value="endolytic transglycosylase MltG"/>
    <property type="match status" value="1"/>
</dbReference>
<feature type="site" description="Important for catalytic activity" evidence="7">
    <location>
        <position position="207"/>
    </location>
</feature>
<dbReference type="Pfam" id="PF02618">
    <property type="entry name" value="YceG"/>
    <property type="match status" value="1"/>
</dbReference>
<feature type="transmembrane region" description="Helical" evidence="7">
    <location>
        <begin position="14"/>
        <end position="33"/>
    </location>
</feature>
<dbReference type="PANTHER" id="PTHR30518:SF2">
    <property type="entry name" value="ENDOLYTIC MUREIN TRANSGLYCOSYLASE"/>
    <property type="match status" value="1"/>
</dbReference>
<comment type="subcellular location">
    <subcellularLocation>
        <location evidence="7">Cell membrane</location>
        <topology evidence="7">Single-pass membrane protein</topology>
    </subcellularLocation>
</comment>
<dbReference type="Proteomes" id="UP000202031">
    <property type="component" value="Chromosome"/>
</dbReference>